<feature type="transmembrane region" description="Helical" evidence="2">
    <location>
        <begin position="412"/>
        <end position="431"/>
    </location>
</feature>
<keyword evidence="2" id="KW-0472">Membrane</keyword>
<protein>
    <submittedName>
        <fullName evidence="3">Uncharacterized protein</fullName>
    </submittedName>
</protein>
<accession>A0A7N2MPD6</accession>
<keyword evidence="2" id="KW-0812">Transmembrane</keyword>
<sequence>MAGHIQVFALSRWLGVPLPVEYYEFSRGMQWSIPYFRLPWETGRTHSSAPANSNPSSSKIHDSGIFLGVQHKPIPKLQRLSADEIKKFLTNSGPDPVSDGWEDFSRTMFWLAIIGGSLILLHALLLTILKFRKQRQRGYGVLAFPRFEIFLVNLAVPSICEASTALIRGGTTSGIVVGTLILVAVSFLLLDLLWFLSTSITFAKRVLYKEDNQVIQVGQRNPRIAQVTLGPGNEGRWTSNRKQNSDCLTMLVPLFEDLRGHILSAPDDEAGGGSGGTDLALPSSAQSMSRSTPTRSSTVATPAVPLTSSTSAHTHGDYQIIAPDDKTEEVKVSGGSVPTHVEASSIQILFMKLRIYYTLIESVRRVLLGAMGGAYKNTWSSTIPVIILLCITSLQLFFLVLEKPFIKRRVQLVEIISVASEVCLFALFLVLVDKELSTKQETIVGVSMLVLFLMGFLPQIVNELYALRRQIKHLDNNEKRFRTGLRIASFGIRLFFISQDSLQQLECFGDNVPNDTGGQGGEGSTNDTSGQGDEDTNATERNRNSGRRNKNPKNRNRNRNSETTVLEK</sequence>
<dbReference type="AlphaFoldDB" id="A0A7N2MPD6"/>
<feature type="transmembrane region" description="Helical" evidence="2">
    <location>
        <begin position="443"/>
        <end position="461"/>
    </location>
</feature>
<feature type="transmembrane region" description="Helical" evidence="2">
    <location>
        <begin position="108"/>
        <end position="129"/>
    </location>
</feature>
<keyword evidence="2" id="KW-1133">Transmembrane helix</keyword>
<evidence type="ECO:0000313" key="3">
    <source>
        <dbReference type="EnsemblPlants" id="QL10p009914:mrna"/>
    </source>
</evidence>
<keyword evidence="4" id="KW-1185">Reference proteome</keyword>
<feature type="transmembrane region" description="Helical" evidence="2">
    <location>
        <begin position="175"/>
        <end position="196"/>
    </location>
</feature>
<evidence type="ECO:0000256" key="1">
    <source>
        <dbReference type="SAM" id="MobiDB-lite"/>
    </source>
</evidence>
<dbReference type="Gramene" id="QL10p009914:mrna">
    <property type="protein sequence ID" value="QL10p009914:mrna"/>
    <property type="gene ID" value="QL10p009914"/>
</dbReference>
<name>A0A7N2MPD6_QUELO</name>
<dbReference type="EMBL" id="LRBV02000010">
    <property type="status" value="NOT_ANNOTATED_CDS"/>
    <property type="molecule type" value="Genomic_DNA"/>
</dbReference>
<reference evidence="3" key="2">
    <citation type="submission" date="2021-01" db="UniProtKB">
        <authorList>
            <consortium name="EnsemblPlants"/>
        </authorList>
    </citation>
    <scope>IDENTIFICATION</scope>
</reference>
<dbReference type="InParanoid" id="A0A7N2MPD6"/>
<feature type="transmembrane region" description="Helical" evidence="2">
    <location>
        <begin position="381"/>
        <end position="400"/>
    </location>
</feature>
<dbReference type="Proteomes" id="UP000594261">
    <property type="component" value="Chromosome 10"/>
</dbReference>
<organism evidence="3 4">
    <name type="scientific">Quercus lobata</name>
    <name type="common">Valley oak</name>
    <dbReference type="NCBI Taxonomy" id="97700"/>
    <lineage>
        <taxon>Eukaryota</taxon>
        <taxon>Viridiplantae</taxon>
        <taxon>Streptophyta</taxon>
        <taxon>Embryophyta</taxon>
        <taxon>Tracheophyta</taxon>
        <taxon>Spermatophyta</taxon>
        <taxon>Magnoliopsida</taxon>
        <taxon>eudicotyledons</taxon>
        <taxon>Gunneridae</taxon>
        <taxon>Pentapetalae</taxon>
        <taxon>rosids</taxon>
        <taxon>fabids</taxon>
        <taxon>Fagales</taxon>
        <taxon>Fagaceae</taxon>
        <taxon>Quercus</taxon>
    </lineage>
</organism>
<feature type="compositionally biased region" description="Low complexity" evidence="1">
    <location>
        <begin position="289"/>
        <end position="303"/>
    </location>
</feature>
<proteinExistence type="predicted"/>
<feature type="region of interest" description="Disordered" evidence="1">
    <location>
        <begin position="266"/>
        <end position="318"/>
    </location>
</feature>
<reference evidence="3 4" key="1">
    <citation type="journal article" date="2016" name="G3 (Bethesda)">
        <title>First Draft Assembly and Annotation of the Genome of a California Endemic Oak Quercus lobata Nee (Fagaceae).</title>
        <authorList>
            <person name="Sork V.L."/>
            <person name="Fitz-Gibbon S.T."/>
            <person name="Puiu D."/>
            <person name="Crepeau M."/>
            <person name="Gugger P.F."/>
            <person name="Sherman R."/>
            <person name="Stevens K."/>
            <person name="Langley C.H."/>
            <person name="Pellegrini M."/>
            <person name="Salzberg S.L."/>
        </authorList>
    </citation>
    <scope>NUCLEOTIDE SEQUENCE [LARGE SCALE GENOMIC DNA]</scope>
    <source>
        <strain evidence="3 4">cv. SW786</strain>
    </source>
</reference>
<evidence type="ECO:0000313" key="4">
    <source>
        <dbReference type="Proteomes" id="UP000594261"/>
    </source>
</evidence>
<dbReference type="PANTHER" id="PTHR34677:SF1">
    <property type="entry name" value="TRANSMEMBRANE PROTEIN"/>
    <property type="match status" value="1"/>
</dbReference>
<feature type="compositionally biased region" description="Basic residues" evidence="1">
    <location>
        <begin position="544"/>
        <end position="558"/>
    </location>
</feature>
<evidence type="ECO:0000256" key="2">
    <source>
        <dbReference type="SAM" id="Phobius"/>
    </source>
</evidence>
<dbReference type="EnsemblPlants" id="QL10p009914:mrna">
    <property type="protein sequence ID" value="QL10p009914:mrna"/>
    <property type="gene ID" value="QL10p009914"/>
</dbReference>
<dbReference type="PANTHER" id="PTHR34677">
    <property type="match status" value="1"/>
</dbReference>
<feature type="region of interest" description="Disordered" evidence="1">
    <location>
        <begin position="508"/>
        <end position="568"/>
    </location>
</feature>